<proteinExistence type="predicted"/>
<feature type="compositionally biased region" description="Basic and acidic residues" evidence="1">
    <location>
        <begin position="187"/>
        <end position="216"/>
    </location>
</feature>
<feature type="signal peptide" evidence="2">
    <location>
        <begin position="1"/>
        <end position="21"/>
    </location>
</feature>
<evidence type="ECO:0000256" key="2">
    <source>
        <dbReference type="SAM" id="SignalP"/>
    </source>
</evidence>
<feature type="compositionally biased region" description="Basic and acidic residues" evidence="1">
    <location>
        <begin position="24"/>
        <end position="39"/>
    </location>
</feature>
<protein>
    <submittedName>
        <fullName evidence="3">Uncharacterized protein</fullName>
    </submittedName>
</protein>
<evidence type="ECO:0000256" key="1">
    <source>
        <dbReference type="SAM" id="MobiDB-lite"/>
    </source>
</evidence>
<accession>A0A0B2Q910</accession>
<evidence type="ECO:0000313" key="3">
    <source>
        <dbReference type="EMBL" id="KHN16257.1"/>
    </source>
</evidence>
<sequence length="216" mass="23835">MLDASFFFLALITHSFDFGMARRRSSESSEDDVRKRSGSEYEDEERDRYRCGGGSSKKNSGHCGDSDLGEERNGAMKGGGMLSDRKRRRRKGMGDSGVEGQKMKEMSGVVGNVVEGMLRVKGEGRRRITGSWPRNQKGIEIGIGIGGINLKGVASMRGMAALVMIRKKKMIGSWVGNQRGIGIGIGGREKDVSRRQEESRKKEDRNGRMVEDANPQ</sequence>
<reference evidence="3" key="1">
    <citation type="submission" date="2014-07" db="EMBL/GenBank/DDBJ databases">
        <title>Identification of a novel salt tolerance gene in wild soybean by whole-genome sequencing.</title>
        <authorList>
            <person name="Lam H.-M."/>
            <person name="Qi X."/>
            <person name="Li M.-W."/>
            <person name="Liu X."/>
            <person name="Xie M."/>
            <person name="Ni M."/>
            <person name="Xu X."/>
        </authorList>
    </citation>
    <scope>NUCLEOTIDE SEQUENCE [LARGE SCALE GENOMIC DNA]</scope>
    <source>
        <tissue evidence="3">Root</tissue>
    </source>
</reference>
<dbReference type="Proteomes" id="UP000053555">
    <property type="component" value="Unassembled WGS sequence"/>
</dbReference>
<dbReference type="EMBL" id="KN660589">
    <property type="protein sequence ID" value="KHN16257.1"/>
    <property type="molecule type" value="Genomic_DNA"/>
</dbReference>
<organism evidence="3">
    <name type="scientific">Glycine soja</name>
    <name type="common">Wild soybean</name>
    <dbReference type="NCBI Taxonomy" id="3848"/>
    <lineage>
        <taxon>Eukaryota</taxon>
        <taxon>Viridiplantae</taxon>
        <taxon>Streptophyta</taxon>
        <taxon>Embryophyta</taxon>
        <taxon>Tracheophyta</taxon>
        <taxon>Spermatophyta</taxon>
        <taxon>Magnoliopsida</taxon>
        <taxon>eudicotyledons</taxon>
        <taxon>Gunneridae</taxon>
        <taxon>Pentapetalae</taxon>
        <taxon>rosids</taxon>
        <taxon>fabids</taxon>
        <taxon>Fabales</taxon>
        <taxon>Fabaceae</taxon>
        <taxon>Papilionoideae</taxon>
        <taxon>50 kb inversion clade</taxon>
        <taxon>NPAAA clade</taxon>
        <taxon>indigoferoid/millettioid clade</taxon>
        <taxon>Phaseoleae</taxon>
        <taxon>Glycine</taxon>
        <taxon>Glycine subgen. Soja</taxon>
    </lineage>
</organism>
<feature type="region of interest" description="Disordered" evidence="1">
    <location>
        <begin position="185"/>
        <end position="216"/>
    </location>
</feature>
<name>A0A0B2Q910_GLYSO</name>
<dbReference type="AlphaFoldDB" id="A0A0B2Q910"/>
<keyword evidence="2" id="KW-0732">Signal</keyword>
<gene>
    <name evidence="3" type="ORF">glysoja_046574</name>
</gene>
<feature type="chain" id="PRO_5002092655" evidence="2">
    <location>
        <begin position="22"/>
        <end position="216"/>
    </location>
</feature>
<feature type="region of interest" description="Disordered" evidence="1">
    <location>
        <begin position="21"/>
        <end position="101"/>
    </location>
</feature>